<dbReference type="Gene3D" id="3.90.228.10">
    <property type="match status" value="1"/>
</dbReference>
<dbReference type="Gene3D" id="3.40.220.10">
    <property type="entry name" value="Leucine Aminopeptidase, subunit E, domain 1"/>
    <property type="match status" value="3"/>
</dbReference>
<dbReference type="SUPFAM" id="SSF56399">
    <property type="entry name" value="ADP-ribosylation"/>
    <property type="match status" value="1"/>
</dbReference>
<evidence type="ECO:0000256" key="2">
    <source>
        <dbReference type="ARBA" id="ARBA00022676"/>
    </source>
</evidence>
<feature type="domain" description="PARP catalytic" evidence="10">
    <location>
        <begin position="1474"/>
        <end position="1672"/>
    </location>
</feature>
<dbReference type="PROSITE" id="PS51154">
    <property type="entry name" value="MACRO"/>
    <property type="match status" value="3"/>
</dbReference>
<feature type="domain" description="Macro" evidence="11">
    <location>
        <begin position="1083"/>
        <end position="1254"/>
    </location>
</feature>
<dbReference type="InterPro" id="IPR012317">
    <property type="entry name" value="Poly(ADP-ribose)pol_cat_dom"/>
</dbReference>
<dbReference type="InterPro" id="IPR057049">
    <property type="entry name" value="PARP14_KH_8"/>
</dbReference>
<dbReference type="GO" id="GO:0070212">
    <property type="term" value="P:protein poly-ADP-ribosylation"/>
    <property type="evidence" value="ECO:0007669"/>
    <property type="project" value="TreeGrafter"/>
</dbReference>
<dbReference type="Gene3D" id="3.30.720.50">
    <property type="match status" value="1"/>
</dbReference>
<feature type="domain" description="Macro" evidence="11">
    <location>
        <begin position="876"/>
        <end position="1060"/>
    </location>
</feature>
<evidence type="ECO:0000256" key="4">
    <source>
        <dbReference type="ARBA" id="ARBA00023027"/>
    </source>
</evidence>
<dbReference type="InterPro" id="IPR057045">
    <property type="entry name" value="PARP14_KH_3"/>
</dbReference>
<dbReference type="Pfam" id="PF23085">
    <property type="entry name" value="RRM_PARP14_3"/>
    <property type="match status" value="1"/>
</dbReference>
<dbReference type="SUPFAM" id="SSF52949">
    <property type="entry name" value="Macro domain-like"/>
    <property type="match status" value="3"/>
</dbReference>
<keyword evidence="3 7" id="KW-0808">Transferase</keyword>
<dbReference type="Pfam" id="PF00644">
    <property type="entry name" value="PARP"/>
    <property type="match status" value="1"/>
</dbReference>
<dbReference type="InterPro" id="IPR057043">
    <property type="entry name" value="PARP14_KH_2"/>
</dbReference>
<name>A0A7K7XLQ6_9PASS</name>
<dbReference type="Pfam" id="PF23251">
    <property type="entry name" value="KH_PARP14_4"/>
    <property type="match status" value="1"/>
</dbReference>
<evidence type="ECO:0000256" key="7">
    <source>
        <dbReference type="RuleBase" id="RU362114"/>
    </source>
</evidence>
<dbReference type="SUPFAM" id="SSF117839">
    <property type="entry name" value="WWE domain"/>
    <property type="match status" value="1"/>
</dbReference>
<feature type="domain" description="WWE" evidence="9">
    <location>
        <begin position="1390"/>
        <end position="1465"/>
    </location>
</feature>
<dbReference type="InterPro" id="IPR057046">
    <property type="entry name" value="PARP14_KH_4"/>
</dbReference>
<dbReference type="InterPro" id="IPR057047">
    <property type="entry name" value="PARP14_KH_5"/>
</dbReference>
<dbReference type="Proteomes" id="UP000586926">
    <property type="component" value="Unassembled WGS sequence"/>
</dbReference>
<dbReference type="Pfam" id="PF23253">
    <property type="entry name" value="KH_PARP14_6"/>
    <property type="match status" value="1"/>
</dbReference>
<dbReference type="PANTHER" id="PTHR14453">
    <property type="entry name" value="PARP/ZINC FINGER CCCH TYPE DOMAIN CONTAINING PROTEIN"/>
    <property type="match status" value="1"/>
</dbReference>
<comment type="similarity">
    <text evidence="6">Belongs to the ARTD/PARP family.</text>
</comment>
<dbReference type="InterPro" id="IPR054596">
    <property type="entry name" value="PARP14_WWE"/>
</dbReference>
<dbReference type="Pfam" id="PF22005">
    <property type="entry name" value="WWE_1"/>
    <property type="match status" value="1"/>
</dbReference>
<proteinExistence type="inferred from homology"/>
<dbReference type="Pfam" id="PF23249">
    <property type="entry name" value="KH_PARP14_3"/>
    <property type="match status" value="1"/>
</dbReference>
<dbReference type="InterPro" id="IPR002589">
    <property type="entry name" value="Macro_dom"/>
</dbReference>
<dbReference type="GO" id="GO:0010629">
    <property type="term" value="P:negative regulation of gene expression"/>
    <property type="evidence" value="ECO:0007669"/>
    <property type="project" value="TreeGrafter"/>
</dbReference>
<keyword evidence="5" id="KW-0539">Nucleus</keyword>
<protein>
    <recommendedName>
        <fullName evidence="7">Poly [ADP-ribose] polymerase</fullName>
        <shortName evidence="7">PARP</shortName>
        <ecNumber evidence="7">2.4.2.-</ecNumber>
    </recommendedName>
</protein>
<dbReference type="GO" id="GO:0003950">
    <property type="term" value="F:NAD+ poly-ADP-ribosyltransferase activity"/>
    <property type="evidence" value="ECO:0007669"/>
    <property type="project" value="UniProtKB-UniRule"/>
</dbReference>
<reference evidence="12 13" key="1">
    <citation type="submission" date="2019-09" db="EMBL/GenBank/DDBJ databases">
        <title>Bird 10,000 Genomes (B10K) Project - Family phase.</title>
        <authorList>
            <person name="Zhang G."/>
        </authorList>
    </citation>
    <scope>NUCLEOTIDE SEQUENCE [LARGE SCALE GENOMIC DNA]</scope>
    <source>
        <strain evidence="12">B10K-DU-030-22</strain>
        <tissue evidence="12">Blood</tissue>
    </source>
</reference>
<comment type="caution">
    <text evidence="12">The sequence shown here is derived from an EMBL/GenBank/DDBJ whole genome shotgun (WGS) entry which is preliminary data.</text>
</comment>
<evidence type="ECO:0000256" key="5">
    <source>
        <dbReference type="ARBA" id="ARBA00023242"/>
    </source>
</evidence>
<dbReference type="SMART" id="SM00506">
    <property type="entry name" value="A1pp"/>
    <property type="match status" value="3"/>
</dbReference>
<evidence type="ECO:0000259" key="10">
    <source>
        <dbReference type="PROSITE" id="PS51059"/>
    </source>
</evidence>
<dbReference type="InterPro" id="IPR004170">
    <property type="entry name" value="WWE_dom"/>
</dbReference>
<comment type="subcellular location">
    <subcellularLocation>
        <location evidence="1">Nucleus</location>
    </subcellularLocation>
</comment>
<dbReference type="InterPro" id="IPR057044">
    <property type="entry name" value="PARP14_KH_1"/>
</dbReference>
<evidence type="ECO:0000259" key="9">
    <source>
        <dbReference type="PROSITE" id="PS50918"/>
    </source>
</evidence>
<accession>A0A7K7XLQ6</accession>
<dbReference type="Pfam" id="PF01661">
    <property type="entry name" value="Macro"/>
    <property type="match status" value="3"/>
</dbReference>
<evidence type="ECO:0000313" key="12">
    <source>
        <dbReference type="EMBL" id="NXA66179.1"/>
    </source>
</evidence>
<gene>
    <name evidence="12" type="primary">Parp14_2</name>
    <name evidence="12" type="ORF">MOHOCH_R07787</name>
</gene>
<dbReference type="InterPro" id="IPR037197">
    <property type="entry name" value="WWE_dom_sf"/>
</dbReference>
<dbReference type="InterPro" id="IPR043472">
    <property type="entry name" value="Macro_dom-like"/>
</dbReference>
<dbReference type="InterPro" id="IPR052056">
    <property type="entry name" value="Mono-ARTD/PARP"/>
</dbReference>
<evidence type="ECO:0000259" key="11">
    <source>
        <dbReference type="PROSITE" id="PS51154"/>
    </source>
</evidence>
<sequence length="1672" mass="186822">AETFQESCQVENSEGSLLPTAVVLENVKETTQDCMLIMLVENVSGLSEDNGDFSVEMIPELRAAVVTFTGNSDAEEFVEKLNQNHRARKQHITARCLEQTKSVRAENIPPNTPSDYIAVYFESKKYGGAQVVDVQQLPDEDAAIITFRDQKDVTNILAKKHSLNKTPISVYPYYTSLETALYGKEGPQIKKPDPVTLPLDPYIWNYLQGNSTLIEAIDHEMAKCNCVPMWPEPLCTDPEVTLHPSAIFSERKRSVSQLVKAWKEKVSAAFSHSISKYKAIQCQVSTEVWEAIRNSFPRDKVLTILHISDDLHVLVGEKEVVKKVEQELKLLIKKATREIEREKQRTELQVKAVNPGEYRILQSTGLEEKFCSEFPGLQITYDYLQKVINLSGVPEEVYKVKGEILDHVHKMVKKTIIVHPCIFQFLANTDNETLLQSLFMSQQISAFYELGTGDIILKGSAPEDLLKAEEEIKKKLDYKSITLEDESVLQKEEWHMLTKENCSNEAVTVTQAEGQVMIAGFTQAVAKAFEELSKFIDENTQVERVVGGKPMAVIKFFEKEKASDWADLQKKGVKVDFTTQKNSEVISLSGPKAKVLEGVSLVERILSGLHYKRVVIDLPGAKAYIKEEEHLLAAHAKQVFKCLVLLEEQLEEQEEHGNRGRPYMQVTMGETVIALYEADLCTHPVDVVVNASNENLKHIGGLADALSRAAGPALQEECDELVRKQGNLQPGCAVITGAGKLPCKNIIHAVGPRWNEKESQRCTWLLKKTVKKCLQLAEIYNHRSIALPAISGGIFGFPLELCTYSIVSSVKETLEESKENSGLKEVHLVAFSQDNIQAFSKAFTKVFSDSPPSYGSLHQGSTVPQPRERRISQHIKNFPFITTEEGLNIVLHTGSIEDATTSIVVVSVGKDLQLEKGPLGSALLSKAGPMLQTGLKKEGGGRTPEEGSVLKTKGYNLACSVVLHAVVPMWSQKGTPSKVLGDIITKCLEIAEELSLKSITFPAIGTGKLEFPRSVVAKLLFDKVFEFSSKKRVNSLEEVHFVLHPKDTANIQVIPYPLHHHSLLLKVCISFPAASSAVSSTSAHNVLELTIGSIVFQVAEGDITKEEGDVIVNITNQTFSLKIGVSRAILNGAGKAVEDECGVLGMQTNKKYIITQAGNLPCKKIIHFVAQEDIKFLVFQVLHECELQKYTSVAFPAIGTGEAGRNPAEVADNMIDAVTDFARWNSATSVKTVKVVIFQPHLISVFHASMQKREKPAATLFQSLFSKAYHMTKCNSEKCSSRKKAKVVLEKKISLAVVQICGENKKEVEEAEKWLKSAISKEQSQTEIVDESISHFGEEEREELYNLQEKLKIRLRERSTSIEISGVAKDVCMASLAVHKMILRVKAAKEKAIQAKLLQNLVEWKYSEKDSYVPFNSLTNAELENAYMRKQKTVEVTIGKRTYTVDMERKTAVDAQGKQISIVRADKSEDQNSTMLPPTWDPMENEQPKIVELKPDSREYKDVQERFLRTCQSFKIEKIERVQNPYFWKAYQIKKCEMDKKNGPRKNEKRLFHGTSKESLTLINKHGFNRSYAGMHAANFGNGTYFAVHANYSAHDTYSKPDANGKKYMYLARVLVGEYSQGIKGAITPASKNAGNSVDLFDSSTDNVSHPSMFIIFNDIQAYPEYLITFTR</sequence>
<dbReference type="Pfam" id="PF23254">
    <property type="entry name" value="KH_PARP14_8"/>
    <property type="match status" value="1"/>
</dbReference>
<keyword evidence="13" id="KW-1185">Reference proteome</keyword>
<dbReference type="PANTHER" id="PTHR14453:SF89">
    <property type="entry name" value="PROTEIN MONO-ADP-RIBOSYLTRANSFERASE PARP14"/>
    <property type="match status" value="1"/>
</dbReference>
<dbReference type="Pfam" id="PF23084">
    <property type="entry name" value="KH_PARP14_1"/>
    <property type="match status" value="1"/>
</dbReference>
<dbReference type="PROSITE" id="PS50918">
    <property type="entry name" value="WWE"/>
    <property type="match status" value="1"/>
</dbReference>
<dbReference type="GO" id="GO:0005737">
    <property type="term" value="C:cytoplasm"/>
    <property type="evidence" value="ECO:0007669"/>
    <property type="project" value="TreeGrafter"/>
</dbReference>
<feature type="non-terminal residue" evidence="12">
    <location>
        <position position="1"/>
    </location>
</feature>
<feature type="domain" description="Macro" evidence="11">
    <location>
        <begin position="660"/>
        <end position="847"/>
    </location>
</feature>
<evidence type="ECO:0000313" key="13">
    <source>
        <dbReference type="Proteomes" id="UP000586926"/>
    </source>
</evidence>
<evidence type="ECO:0000256" key="3">
    <source>
        <dbReference type="ARBA" id="ARBA00022679"/>
    </source>
</evidence>
<dbReference type="CDD" id="cd02907">
    <property type="entry name" value="Macro_Af1521_BAL-like"/>
    <property type="match status" value="1"/>
</dbReference>
<dbReference type="InterPro" id="IPR057050">
    <property type="entry name" value="RRM_PARP14_2"/>
</dbReference>
<evidence type="ECO:0000256" key="8">
    <source>
        <dbReference type="SAM" id="Coils"/>
    </source>
</evidence>
<dbReference type="EMBL" id="VZTA01018874">
    <property type="protein sequence ID" value="NXA66179.1"/>
    <property type="molecule type" value="Genomic_DNA"/>
</dbReference>
<feature type="non-terminal residue" evidence="12">
    <location>
        <position position="1672"/>
    </location>
</feature>
<feature type="coiled-coil region" evidence="8">
    <location>
        <begin position="314"/>
        <end position="345"/>
    </location>
</feature>
<dbReference type="Pfam" id="PF23245">
    <property type="entry name" value="RRM_PARP14_2"/>
    <property type="match status" value="1"/>
</dbReference>
<keyword evidence="2 7" id="KW-0328">Glycosyltransferase</keyword>
<dbReference type="EC" id="2.4.2.-" evidence="7"/>
<dbReference type="Gene3D" id="3.30.70.330">
    <property type="match status" value="1"/>
</dbReference>
<keyword evidence="8" id="KW-0175">Coiled coil</keyword>
<dbReference type="InterPro" id="IPR012677">
    <property type="entry name" value="Nucleotide-bd_a/b_plait_sf"/>
</dbReference>
<dbReference type="GO" id="GO:1990404">
    <property type="term" value="F:NAD+-protein mono-ADP-ribosyltransferase activity"/>
    <property type="evidence" value="ECO:0007669"/>
    <property type="project" value="TreeGrafter"/>
</dbReference>
<dbReference type="CDD" id="cd01439">
    <property type="entry name" value="TCCD_inducible_PARP_like"/>
    <property type="match status" value="1"/>
</dbReference>
<dbReference type="Pfam" id="PF23248">
    <property type="entry name" value="KH_PARP14_2"/>
    <property type="match status" value="1"/>
</dbReference>
<dbReference type="InterPro" id="IPR057048">
    <property type="entry name" value="PARP14_KH_6"/>
</dbReference>
<evidence type="ECO:0000256" key="6">
    <source>
        <dbReference type="ARBA" id="ARBA00024347"/>
    </source>
</evidence>
<dbReference type="FunFam" id="3.90.228.10:FF:000008">
    <property type="entry name" value="Poly [ADP-ribose] polymerase"/>
    <property type="match status" value="1"/>
</dbReference>
<evidence type="ECO:0000256" key="1">
    <source>
        <dbReference type="ARBA" id="ARBA00004123"/>
    </source>
</evidence>
<dbReference type="Pfam" id="PF23252">
    <property type="entry name" value="KH_PARP14_5"/>
    <property type="match status" value="1"/>
</dbReference>
<organism evidence="12 13">
    <name type="scientific">Mohoua ochrocephala</name>
    <dbReference type="NCBI Taxonomy" id="874463"/>
    <lineage>
        <taxon>Eukaryota</taxon>
        <taxon>Metazoa</taxon>
        <taxon>Chordata</taxon>
        <taxon>Craniata</taxon>
        <taxon>Vertebrata</taxon>
        <taxon>Euteleostomi</taxon>
        <taxon>Archelosauria</taxon>
        <taxon>Archosauria</taxon>
        <taxon>Dinosauria</taxon>
        <taxon>Saurischia</taxon>
        <taxon>Theropoda</taxon>
        <taxon>Coelurosauria</taxon>
        <taxon>Aves</taxon>
        <taxon>Neognathae</taxon>
        <taxon>Neoaves</taxon>
        <taxon>Telluraves</taxon>
        <taxon>Australaves</taxon>
        <taxon>Passeriformes</taxon>
        <taxon>Meliphagoidea</taxon>
        <taxon>Acanthizidae</taxon>
        <taxon>Mohoua</taxon>
    </lineage>
</organism>
<dbReference type="GO" id="GO:0005634">
    <property type="term" value="C:nucleus"/>
    <property type="evidence" value="ECO:0007669"/>
    <property type="project" value="UniProtKB-SubCell"/>
</dbReference>
<dbReference type="PROSITE" id="PS51059">
    <property type="entry name" value="PARP_CATALYTIC"/>
    <property type="match status" value="1"/>
</dbReference>
<dbReference type="GO" id="GO:0003714">
    <property type="term" value="F:transcription corepressor activity"/>
    <property type="evidence" value="ECO:0007669"/>
    <property type="project" value="TreeGrafter"/>
</dbReference>
<keyword evidence="4 7" id="KW-0520">NAD</keyword>